<dbReference type="EMBL" id="JANRMS010005635">
    <property type="protein sequence ID" value="KAJ3501461.1"/>
    <property type="molecule type" value="Genomic_DNA"/>
</dbReference>
<dbReference type="Proteomes" id="UP001148629">
    <property type="component" value="Unassembled WGS sequence"/>
</dbReference>
<evidence type="ECO:0000313" key="1">
    <source>
        <dbReference type="EMBL" id="KAJ3501461.1"/>
    </source>
</evidence>
<comment type="caution">
    <text evidence="1">The sequence shown here is derived from an EMBL/GenBank/DDBJ whole genome shotgun (WGS) entry which is preliminary data.</text>
</comment>
<gene>
    <name evidence="1" type="ORF">NM208_g16930</name>
</gene>
<accession>A0ACC1R8U4</accession>
<organism evidence="1 2">
    <name type="scientific">Fusarium decemcellulare</name>
    <dbReference type="NCBI Taxonomy" id="57161"/>
    <lineage>
        <taxon>Eukaryota</taxon>
        <taxon>Fungi</taxon>
        <taxon>Dikarya</taxon>
        <taxon>Ascomycota</taxon>
        <taxon>Pezizomycotina</taxon>
        <taxon>Sordariomycetes</taxon>
        <taxon>Hypocreomycetidae</taxon>
        <taxon>Hypocreales</taxon>
        <taxon>Nectriaceae</taxon>
        <taxon>Fusarium</taxon>
        <taxon>Fusarium decemcellulare species complex</taxon>
    </lineage>
</organism>
<keyword evidence="2" id="KW-1185">Reference proteome</keyword>
<reference evidence="1" key="1">
    <citation type="submission" date="2022-08" db="EMBL/GenBank/DDBJ databases">
        <title>Genome Sequence of Fusarium decemcellulare.</title>
        <authorList>
            <person name="Buettner E."/>
        </authorList>
    </citation>
    <scope>NUCLEOTIDE SEQUENCE</scope>
    <source>
        <strain evidence="1">Babe19</strain>
    </source>
</reference>
<sequence length="291" mass="31938">MGSLRLGRSRYARVATRDDDAEENLRRARGDREEDEDEDEEREKSQSDGRESPADDEGSVGYLAMFYLVPSMDPTQPDEPRDMDGIDEDTGRPGWPLPSLLQAQRAVSSIVEERGNQSAHVSITSLRTRANQVPKQTGHGRTNQTDRQIDRRANIPKETTRGMANRGPGSSSPESCCWLHATQANRRPLVVDLVAIGFALTVAGGLTLMLTNPPTWPLSSLVGPLSLLRLLADELTCTRTLSRDGHDALRLLCVCGTGAFFWSSVRMYVSMSNCISLQTVAGDGINTQHAD</sequence>
<protein>
    <submittedName>
        <fullName evidence="1">Uncharacterized protein</fullName>
    </submittedName>
</protein>
<proteinExistence type="predicted"/>
<evidence type="ECO:0000313" key="2">
    <source>
        <dbReference type="Proteomes" id="UP001148629"/>
    </source>
</evidence>
<name>A0ACC1R8U4_9HYPO</name>